<accession>A0ACB0JPE8</accession>
<evidence type="ECO:0000313" key="2">
    <source>
        <dbReference type="Proteomes" id="UP001177021"/>
    </source>
</evidence>
<proteinExistence type="predicted"/>
<evidence type="ECO:0000313" key="1">
    <source>
        <dbReference type="EMBL" id="CAJ2645489.1"/>
    </source>
</evidence>
<dbReference type="EMBL" id="CASHSV030000083">
    <property type="protein sequence ID" value="CAJ2645489.1"/>
    <property type="molecule type" value="Genomic_DNA"/>
</dbReference>
<organism evidence="1 2">
    <name type="scientific">Trifolium pratense</name>
    <name type="common">Red clover</name>
    <dbReference type="NCBI Taxonomy" id="57577"/>
    <lineage>
        <taxon>Eukaryota</taxon>
        <taxon>Viridiplantae</taxon>
        <taxon>Streptophyta</taxon>
        <taxon>Embryophyta</taxon>
        <taxon>Tracheophyta</taxon>
        <taxon>Spermatophyta</taxon>
        <taxon>Magnoliopsida</taxon>
        <taxon>eudicotyledons</taxon>
        <taxon>Gunneridae</taxon>
        <taxon>Pentapetalae</taxon>
        <taxon>rosids</taxon>
        <taxon>fabids</taxon>
        <taxon>Fabales</taxon>
        <taxon>Fabaceae</taxon>
        <taxon>Papilionoideae</taxon>
        <taxon>50 kb inversion clade</taxon>
        <taxon>NPAAA clade</taxon>
        <taxon>Hologalegina</taxon>
        <taxon>IRL clade</taxon>
        <taxon>Trifolieae</taxon>
        <taxon>Trifolium</taxon>
    </lineage>
</organism>
<dbReference type="Proteomes" id="UP001177021">
    <property type="component" value="Unassembled WGS sequence"/>
</dbReference>
<reference evidence="1" key="1">
    <citation type="submission" date="2023-10" db="EMBL/GenBank/DDBJ databases">
        <authorList>
            <person name="Rodriguez Cubillos JULIANA M."/>
            <person name="De Vega J."/>
        </authorList>
    </citation>
    <scope>NUCLEOTIDE SEQUENCE</scope>
</reference>
<comment type="caution">
    <text evidence="1">The sequence shown here is derived from an EMBL/GenBank/DDBJ whole genome shotgun (WGS) entry which is preliminary data.</text>
</comment>
<gene>
    <name evidence="1" type="ORF">MILVUS5_LOCUS14378</name>
</gene>
<sequence length="79" mass="8716">MLINIILDFGVGLVPFLGDIADAIFRANTRNAILLEQHLRDKGIKNLEAQNQPSESSTSIKYNESAQKVIGKSATNFKK</sequence>
<protein>
    <submittedName>
        <fullName evidence="1">Uncharacterized protein</fullName>
    </submittedName>
</protein>
<name>A0ACB0JPE8_TRIPR</name>
<keyword evidence="2" id="KW-1185">Reference proteome</keyword>